<evidence type="ECO:0000256" key="4">
    <source>
        <dbReference type="ARBA" id="ARBA00022692"/>
    </source>
</evidence>
<gene>
    <name evidence="9" type="ORF">BRAN1462_LOCUS16715</name>
</gene>
<keyword evidence="3" id="KW-0813">Transport</keyword>
<protein>
    <recommendedName>
        <fullName evidence="10">Battenin</fullName>
    </recommendedName>
</protein>
<evidence type="ECO:0000256" key="5">
    <source>
        <dbReference type="ARBA" id="ARBA00022989"/>
    </source>
</evidence>
<dbReference type="SUPFAM" id="SSF103473">
    <property type="entry name" value="MFS general substrate transporter"/>
    <property type="match status" value="1"/>
</dbReference>
<dbReference type="EMBL" id="HBGW01026259">
    <property type="protein sequence ID" value="CAD9543860.1"/>
    <property type="molecule type" value="Transcribed_RNA"/>
</dbReference>
<evidence type="ECO:0000256" key="8">
    <source>
        <dbReference type="SAM" id="MobiDB-lite"/>
    </source>
</evidence>
<evidence type="ECO:0000256" key="3">
    <source>
        <dbReference type="ARBA" id="ARBA00022448"/>
    </source>
</evidence>
<reference evidence="9" key="1">
    <citation type="submission" date="2021-01" db="EMBL/GenBank/DDBJ databases">
        <authorList>
            <person name="Corre E."/>
            <person name="Pelletier E."/>
            <person name="Niang G."/>
            <person name="Scheremetjew M."/>
            <person name="Finn R."/>
            <person name="Kale V."/>
            <person name="Holt S."/>
            <person name="Cochrane G."/>
            <person name="Meng A."/>
            <person name="Brown T."/>
            <person name="Cohen L."/>
        </authorList>
    </citation>
    <scope>NUCLEOTIDE SEQUENCE</scope>
    <source>
        <strain evidence="9">RCC3387</strain>
    </source>
</reference>
<evidence type="ECO:0000256" key="1">
    <source>
        <dbReference type="ARBA" id="ARBA00004127"/>
    </source>
</evidence>
<feature type="transmembrane region" description="Helical" evidence="7">
    <location>
        <begin position="330"/>
        <end position="348"/>
    </location>
</feature>
<dbReference type="PANTHER" id="PTHR10981:SF0">
    <property type="entry name" value="BATTENIN"/>
    <property type="match status" value="1"/>
</dbReference>
<proteinExistence type="inferred from homology"/>
<feature type="transmembrane region" description="Helical" evidence="7">
    <location>
        <begin position="46"/>
        <end position="68"/>
    </location>
</feature>
<evidence type="ECO:0000313" key="9">
    <source>
        <dbReference type="EMBL" id="CAD9543860.1"/>
    </source>
</evidence>
<dbReference type="PRINTS" id="PR01315">
    <property type="entry name" value="BATTENIN"/>
</dbReference>
<organism evidence="9">
    <name type="scientific">Zooxanthella nutricula</name>
    <dbReference type="NCBI Taxonomy" id="1333877"/>
    <lineage>
        <taxon>Eukaryota</taxon>
        <taxon>Sar</taxon>
        <taxon>Alveolata</taxon>
        <taxon>Dinophyceae</taxon>
        <taxon>Peridiniales</taxon>
        <taxon>Peridiniales incertae sedis</taxon>
        <taxon>Zooxanthella</taxon>
    </lineage>
</organism>
<accession>A0A7S2NIX1</accession>
<dbReference type="GO" id="GO:0005773">
    <property type="term" value="C:vacuole"/>
    <property type="evidence" value="ECO:0007669"/>
    <property type="project" value="TreeGrafter"/>
</dbReference>
<evidence type="ECO:0000256" key="2">
    <source>
        <dbReference type="ARBA" id="ARBA00007467"/>
    </source>
</evidence>
<dbReference type="InterPro" id="IPR003492">
    <property type="entry name" value="Battenin_disease_Cln3"/>
</dbReference>
<comment type="subcellular location">
    <subcellularLocation>
        <location evidence="1">Endomembrane system</location>
        <topology evidence="1">Multi-pass membrane protein</topology>
    </subcellularLocation>
</comment>
<feature type="region of interest" description="Disordered" evidence="8">
    <location>
        <begin position="195"/>
        <end position="233"/>
    </location>
</feature>
<feature type="transmembrane region" description="Helical" evidence="7">
    <location>
        <begin position="146"/>
        <end position="178"/>
    </location>
</feature>
<feature type="transmembrane region" description="Helical" evidence="7">
    <location>
        <begin position="354"/>
        <end position="371"/>
    </location>
</feature>
<dbReference type="GO" id="GO:0051453">
    <property type="term" value="P:regulation of intracellular pH"/>
    <property type="evidence" value="ECO:0007669"/>
    <property type="project" value="TreeGrafter"/>
</dbReference>
<dbReference type="PANTHER" id="PTHR10981">
    <property type="entry name" value="BATTENIN"/>
    <property type="match status" value="1"/>
</dbReference>
<evidence type="ECO:0000256" key="6">
    <source>
        <dbReference type="ARBA" id="ARBA00023136"/>
    </source>
</evidence>
<evidence type="ECO:0008006" key="10">
    <source>
        <dbReference type="Google" id="ProtNLM"/>
    </source>
</evidence>
<dbReference type="Pfam" id="PF02487">
    <property type="entry name" value="CLN3"/>
    <property type="match status" value="1"/>
</dbReference>
<feature type="transmembrane region" description="Helical" evidence="7">
    <location>
        <begin position="14"/>
        <end position="34"/>
    </location>
</feature>
<dbReference type="AlphaFoldDB" id="A0A7S2NIX1"/>
<dbReference type="GO" id="GO:0016020">
    <property type="term" value="C:membrane"/>
    <property type="evidence" value="ECO:0007669"/>
    <property type="project" value="UniProtKB-UniRule"/>
</dbReference>
<keyword evidence="6 7" id="KW-0472">Membrane</keyword>
<feature type="transmembrane region" description="Helical" evidence="7">
    <location>
        <begin position="74"/>
        <end position="95"/>
    </location>
</feature>
<evidence type="ECO:0000256" key="7">
    <source>
        <dbReference type="RuleBase" id="RU361113"/>
    </source>
</evidence>
<dbReference type="GO" id="GO:0012505">
    <property type="term" value="C:endomembrane system"/>
    <property type="evidence" value="ECO:0007669"/>
    <property type="project" value="UniProtKB-SubCell"/>
</dbReference>
<keyword evidence="5 7" id="KW-1133">Transmembrane helix</keyword>
<keyword evidence="4 7" id="KW-0812">Transmembrane</keyword>
<dbReference type="InterPro" id="IPR036259">
    <property type="entry name" value="MFS_trans_sf"/>
</dbReference>
<feature type="transmembrane region" description="Helical" evidence="7">
    <location>
        <begin position="293"/>
        <end position="323"/>
    </location>
</feature>
<sequence>MASGAAKSTSRSEVAWSVAAFFCLGLLNNTLGVVMNAGASKIDDAAIGVVYMAGNLPTFVVKLTGPYWFHRVSYSIRIWASAVLMVLCLCIVAWGESGSVKLLGVACASLQSGLGESSLLAMASFYDAQMCLAGWSSGTGLAGMFGYFWSIVFTQFIGACFQVELMLGLWIPVAWLLVYHLMLGKPWIDETRVTCSEEGATSEEGGSGGNGVQAFPSDPSASDSESGAVPADQRHQVPVTASLTCGRRLRFTLTLWKFMVPLFLVYASKYTIQAGVWGSMGFPATDPASRDRWYMWANFTCQVGGFISRTLGGLVVLSVPALWAGPALQFLMVGFFVACAMLGIGGWWLLAPALLVGLLGGFVYVQAFVLISHKVDGKYLELALSIASVGCTFGNILSDIVSILAQGCLFGHSHITDTKPAFTCGYDIWQAPPAAAANASAATAARVCFPGVVG</sequence>
<name>A0A7S2NIX1_9DINO</name>
<comment type="similarity">
    <text evidence="2 7">Belongs to the battenin family.</text>
</comment>
<feature type="transmembrane region" description="Helical" evidence="7">
    <location>
        <begin position="255"/>
        <end position="273"/>
    </location>
</feature>